<protein>
    <submittedName>
        <fullName evidence="2">Uncharacterized protein</fullName>
    </submittedName>
</protein>
<evidence type="ECO:0000313" key="2">
    <source>
        <dbReference type="WBParaSite" id="nRc.2.0.1.t07612-RA"/>
    </source>
</evidence>
<keyword evidence="1" id="KW-1185">Reference proteome</keyword>
<accession>A0A915I0H4</accession>
<proteinExistence type="predicted"/>
<name>A0A915I0H4_ROMCU</name>
<evidence type="ECO:0000313" key="1">
    <source>
        <dbReference type="Proteomes" id="UP000887565"/>
    </source>
</evidence>
<sequence>MCDYYKYYGAENPIVIMQLMLFLFHARQAFDYKTIDNSYLMAVRYILQYLTNTKASNYPATEEKKQIILNIHQEYQIQMDK</sequence>
<dbReference type="WBParaSite" id="nRc.2.0.1.t07612-RA">
    <property type="protein sequence ID" value="nRc.2.0.1.t07612-RA"/>
    <property type="gene ID" value="nRc.2.0.1.g07612"/>
</dbReference>
<reference evidence="2" key="1">
    <citation type="submission" date="2022-11" db="UniProtKB">
        <authorList>
            <consortium name="WormBaseParasite"/>
        </authorList>
    </citation>
    <scope>IDENTIFICATION</scope>
</reference>
<dbReference type="AlphaFoldDB" id="A0A915I0H4"/>
<organism evidence="1 2">
    <name type="scientific">Romanomermis culicivorax</name>
    <name type="common">Nematode worm</name>
    <dbReference type="NCBI Taxonomy" id="13658"/>
    <lineage>
        <taxon>Eukaryota</taxon>
        <taxon>Metazoa</taxon>
        <taxon>Ecdysozoa</taxon>
        <taxon>Nematoda</taxon>
        <taxon>Enoplea</taxon>
        <taxon>Dorylaimia</taxon>
        <taxon>Mermithida</taxon>
        <taxon>Mermithoidea</taxon>
        <taxon>Mermithidae</taxon>
        <taxon>Romanomermis</taxon>
    </lineage>
</organism>
<dbReference type="Proteomes" id="UP000887565">
    <property type="component" value="Unplaced"/>
</dbReference>